<dbReference type="EMBL" id="JMCC02000050">
    <property type="protein sequence ID" value="KIG15600.1"/>
    <property type="molecule type" value="Genomic_DNA"/>
</dbReference>
<proteinExistence type="predicted"/>
<feature type="compositionally biased region" description="Low complexity" evidence="1">
    <location>
        <begin position="232"/>
        <end position="241"/>
    </location>
</feature>
<reference evidence="2 3" key="1">
    <citation type="submission" date="2014-12" db="EMBL/GenBank/DDBJ databases">
        <title>Genome assembly of Enhygromyxa salina DSM 15201.</title>
        <authorList>
            <person name="Sharma G."/>
            <person name="Subramanian S."/>
        </authorList>
    </citation>
    <scope>NUCLEOTIDE SEQUENCE [LARGE SCALE GENOMIC DNA]</scope>
    <source>
        <strain evidence="2 3">DSM 15201</strain>
    </source>
</reference>
<evidence type="ECO:0000256" key="1">
    <source>
        <dbReference type="SAM" id="MobiDB-lite"/>
    </source>
</evidence>
<gene>
    <name evidence="2" type="ORF">DB30_05474</name>
</gene>
<feature type="region of interest" description="Disordered" evidence="1">
    <location>
        <begin position="232"/>
        <end position="283"/>
    </location>
</feature>
<organism evidence="2 3">
    <name type="scientific">Enhygromyxa salina</name>
    <dbReference type="NCBI Taxonomy" id="215803"/>
    <lineage>
        <taxon>Bacteria</taxon>
        <taxon>Pseudomonadati</taxon>
        <taxon>Myxococcota</taxon>
        <taxon>Polyangia</taxon>
        <taxon>Nannocystales</taxon>
        <taxon>Nannocystaceae</taxon>
        <taxon>Enhygromyxa</taxon>
    </lineage>
</organism>
<sequence>MAKRIAAASLVRAGVKIGTKIAEGAHAVLERVDDVLRRVRKLLPDLTNDAKIGRRLDDFDELDADMIAALADHKAITRKLDEVEFEQTKLELALEQDDPDLDRVERLAGDVERSADELENLVNGQQAAKHADADVSSSKVSKETLEALEEGRDVENVSELAPEVFDAELRYVANADGREISLEIGSKHYDREVVLPNGHTYRRDKKTNSWCRFSKPKKGNCGTSDSEVQASQAHASDAAKAGGYGVSSSRRKHILDGDPGKPGSGHGPNRGSTQGAFPYTWER</sequence>
<dbReference type="AlphaFoldDB" id="A0A0C2D1A0"/>
<name>A0A0C2D1A0_9BACT</name>
<dbReference type="RefSeq" id="WP_052551409.1">
    <property type="nucleotide sequence ID" value="NZ_JMCC02000050.1"/>
</dbReference>
<protein>
    <submittedName>
        <fullName evidence="2">Uncharacterized protein</fullName>
    </submittedName>
</protein>
<comment type="caution">
    <text evidence="2">The sequence shown here is derived from an EMBL/GenBank/DDBJ whole genome shotgun (WGS) entry which is preliminary data.</text>
</comment>
<dbReference type="Proteomes" id="UP000031599">
    <property type="component" value="Unassembled WGS sequence"/>
</dbReference>
<evidence type="ECO:0000313" key="2">
    <source>
        <dbReference type="EMBL" id="KIG15600.1"/>
    </source>
</evidence>
<accession>A0A0C2D1A0</accession>
<evidence type="ECO:0000313" key="3">
    <source>
        <dbReference type="Proteomes" id="UP000031599"/>
    </source>
</evidence>